<evidence type="ECO:0000313" key="2">
    <source>
        <dbReference type="Proteomes" id="UP000054047"/>
    </source>
</evidence>
<dbReference type="GO" id="GO:0003676">
    <property type="term" value="F:nucleic acid binding"/>
    <property type="evidence" value="ECO:0007669"/>
    <property type="project" value="InterPro"/>
</dbReference>
<evidence type="ECO:0000313" key="1">
    <source>
        <dbReference type="EMBL" id="KIH60790.1"/>
    </source>
</evidence>
<dbReference type="OrthoDB" id="5871589at2759"/>
<name>A0A0C2GHX0_9BILA</name>
<proteinExistence type="predicted"/>
<dbReference type="InterPro" id="IPR036397">
    <property type="entry name" value="RNaseH_sf"/>
</dbReference>
<reference evidence="1 2" key="1">
    <citation type="submission" date="2013-12" db="EMBL/GenBank/DDBJ databases">
        <title>Draft genome of the parsitic nematode Ancylostoma duodenale.</title>
        <authorList>
            <person name="Mitreva M."/>
        </authorList>
    </citation>
    <scope>NUCLEOTIDE SEQUENCE [LARGE SCALE GENOMIC DNA]</scope>
    <source>
        <strain evidence="1 2">Zhejiang</strain>
    </source>
</reference>
<accession>A0A0C2GHX0</accession>
<dbReference type="Proteomes" id="UP000054047">
    <property type="component" value="Unassembled WGS sequence"/>
</dbReference>
<organism evidence="1 2">
    <name type="scientific">Ancylostoma duodenale</name>
    <dbReference type="NCBI Taxonomy" id="51022"/>
    <lineage>
        <taxon>Eukaryota</taxon>
        <taxon>Metazoa</taxon>
        <taxon>Ecdysozoa</taxon>
        <taxon>Nematoda</taxon>
        <taxon>Chromadorea</taxon>
        <taxon>Rhabditida</taxon>
        <taxon>Rhabditina</taxon>
        <taxon>Rhabditomorpha</taxon>
        <taxon>Strongyloidea</taxon>
        <taxon>Ancylostomatidae</taxon>
        <taxon>Ancylostomatinae</taxon>
        <taxon>Ancylostoma</taxon>
    </lineage>
</organism>
<dbReference type="EMBL" id="KN730631">
    <property type="protein sequence ID" value="KIH60790.1"/>
    <property type="molecule type" value="Genomic_DNA"/>
</dbReference>
<keyword evidence="2" id="KW-1185">Reference proteome</keyword>
<protein>
    <recommendedName>
        <fullName evidence="3">Tc1-like transposase DDE domain-containing protein</fullName>
    </recommendedName>
</protein>
<dbReference type="Gene3D" id="3.30.420.10">
    <property type="entry name" value="Ribonuclease H-like superfamily/Ribonuclease H"/>
    <property type="match status" value="1"/>
</dbReference>
<sequence>MRAGIRSPTLRQQSKIRDAAAYAKLSKITWAGHLTNAAPFLTVNVRLMPKSSTSSEVETAGHYVDWPSYSPDLNPMDNSVWSAVKTKACAKSHASLKSMREALQKAWDELDDDYVRHRGCVPEKTSSLHQSKIRSI</sequence>
<dbReference type="AlphaFoldDB" id="A0A0C2GHX0"/>
<evidence type="ECO:0008006" key="3">
    <source>
        <dbReference type="Google" id="ProtNLM"/>
    </source>
</evidence>
<gene>
    <name evidence="1" type="ORF">ANCDUO_08948</name>
</gene>